<keyword evidence="1" id="KW-1133">Transmembrane helix</keyword>
<protein>
    <submittedName>
        <fullName evidence="3">G_PROTEIN_RECEP_F1_2 domain-containing protein</fullName>
    </submittedName>
</protein>
<feature type="transmembrane region" description="Helical" evidence="1">
    <location>
        <begin position="208"/>
        <end position="230"/>
    </location>
</feature>
<evidence type="ECO:0000256" key="1">
    <source>
        <dbReference type="SAM" id="Phobius"/>
    </source>
</evidence>
<evidence type="ECO:0000313" key="3">
    <source>
        <dbReference type="WBParaSite" id="SPAL_0001749150.1"/>
    </source>
</evidence>
<organism evidence="2 3">
    <name type="scientific">Strongyloides papillosus</name>
    <name type="common">Intestinal threadworm</name>
    <dbReference type="NCBI Taxonomy" id="174720"/>
    <lineage>
        <taxon>Eukaryota</taxon>
        <taxon>Metazoa</taxon>
        <taxon>Ecdysozoa</taxon>
        <taxon>Nematoda</taxon>
        <taxon>Chromadorea</taxon>
        <taxon>Rhabditida</taxon>
        <taxon>Tylenchina</taxon>
        <taxon>Panagrolaimomorpha</taxon>
        <taxon>Strongyloidoidea</taxon>
        <taxon>Strongyloididae</taxon>
        <taxon>Strongyloides</taxon>
    </lineage>
</organism>
<feature type="transmembrane region" description="Helical" evidence="1">
    <location>
        <begin position="43"/>
        <end position="66"/>
    </location>
</feature>
<evidence type="ECO:0000313" key="2">
    <source>
        <dbReference type="Proteomes" id="UP000046392"/>
    </source>
</evidence>
<proteinExistence type="predicted"/>
<feature type="transmembrane region" description="Helical" evidence="1">
    <location>
        <begin position="128"/>
        <end position="147"/>
    </location>
</feature>
<dbReference type="Proteomes" id="UP000046392">
    <property type="component" value="Unplaced"/>
</dbReference>
<keyword evidence="1" id="KW-0472">Membrane</keyword>
<keyword evidence="1" id="KW-0812">Transmembrane</keyword>
<feature type="transmembrane region" description="Helical" evidence="1">
    <location>
        <begin position="6"/>
        <end position="31"/>
    </location>
</feature>
<name>A0A0N5CI30_STREA</name>
<sequence>MDIINDILHIIIVILTLSVCSIGIFITWKNYGTDYDREYKKLILIQLSFGVLSGVVGLVSRCEIIIFNDYFILHYGYFSYYDFDIIIYKIIMGCYIFITGIDISFPSAVIISRYLIVCKSVKLTFKKVVLLTFLPISISIVNFYSGYIINYKITPVKFIISSIIIGIFYATNCIIISIFYQKYMKFMELRSSIMSERTKRKHKEFSRIILFQALIPSTIGCIPIFLYFLFFCFNYHFSEPIYVTPTVHCFSLVPCLNGLFFIFLSSKNRRTFLKIFKFIIAYFKYIVLVRKTSTSKN</sequence>
<feature type="transmembrane region" description="Helical" evidence="1">
    <location>
        <begin position="86"/>
        <end position="116"/>
    </location>
</feature>
<dbReference type="AlphaFoldDB" id="A0A0N5CI30"/>
<dbReference type="InterPro" id="IPR019422">
    <property type="entry name" value="7TM_GPCR_serpentine_rcpt_Srh"/>
</dbReference>
<accession>A0A0N5CI30</accession>
<feature type="transmembrane region" description="Helical" evidence="1">
    <location>
        <begin position="159"/>
        <end position="180"/>
    </location>
</feature>
<feature type="transmembrane region" description="Helical" evidence="1">
    <location>
        <begin position="242"/>
        <end position="264"/>
    </location>
</feature>
<reference evidence="3" key="1">
    <citation type="submission" date="2017-02" db="UniProtKB">
        <authorList>
            <consortium name="WormBaseParasite"/>
        </authorList>
    </citation>
    <scope>IDENTIFICATION</scope>
</reference>
<keyword evidence="2" id="KW-1185">Reference proteome</keyword>
<dbReference type="WBParaSite" id="SPAL_0001749150.1">
    <property type="protein sequence ID" value="SPAL_0001749150.1"/>
    <property type="gene ID" value="SPAL_0001749150"/>
</dbReference>
<dbReference type="Pfam" id="PF10318">
    <property type="entry name" value="7TM_GPCR_Srh"/>
    <property type="match status" value="1"/>
</dbReference>